<proteinExistence type="predicted"/>
<feature type="domain" description="Thioester reductase (TE)" evidence="1">
    <location>
        <begin position="6"/>
        <end position="232"/>
    </location>
</feature>
<evidence type="ECO:0000259" key="1">
    <source>
        <dbReference type="Pfam" id="PF07993"/>
    </source>
</evidence>
<dbReference type="CDD" id="cd05263">
    <property type="entry name" value="MupV_like_SDR_e"/>
    <property type="match status" value="1"/>
</dbReference>
<accession>A0ABZ2NKV5</accession>
<dbReference type="InterPro" id="IPR036291">
    <property type="entry name" value="NAD(P)-bd_dom_sf"/>
</dbReference>
<organism evidence="2 3">
    <name type="scientific">Metabacillus sediminis</name>
    <dbReference type="NCBI Taxonomy" id="3117746"/>
    <lineage>
        <taxon>Bacteria</taxon>
        <taxon>Bacillati</taxon>
        <taxon>Bacillota</taxon>
        <taxon>Bacilli</taxon>
        <taxon>Bacillales</taxon>
        <taxon>Bacillaceae</taxon>
        <taxon>Metabacillus</taxon>
    </lineage>
</organism>
<reference evidence="2 3" key="1">
    <citation type="submission" date="2024-02" db="EMBL/GenBank/DDBJ databases">
        <title>Seven novel Bacillus-like species.</title>
        <authorList>
            <person name="Liu G."/>
        </authorList>
    </citation>
    <scope>NUCLEOTIDE SEQUENCE [LARGE SCALE GENOMIC DNA]</scope>
    <source>
        <strain evidence="2 3">FJAT-52054</strain>
    </source>
</reference>
<keyword evidence="3" id="KW-1185">Reference proteome</keyword>
<gene>
    <name evidence="2" type="ORF">WCV65_07550</name>
</gene>
<dbReference type="RefSeq" id="WP_338781292.1">
    <property type="nucleotide sequence ID" value="NZ_CP147407.1"/>
</dbReference>
<protein>
    <submittedName>
        <fullName evidence="2">SDR family oxidoreductase</fullName>
    </submittedName>
</protein>
<dbReference type="Pfam" id="PF07993">
    <property type="entry name" value="NAD_binding_4"/>
    <property type="match status" value="1"/>
</dbReference>
<dbReference type="InterPro" id="IPR026055">
    <property type="entry name" value="FAR"/>
</dbReference>
<sequence>MKKCFITGFPGFISRELIKEAVQQNLFDYYYVLVLPEFAERADKELNLLAGGKAEVVTGDITKEGLNINPGILKGLEQEVTHVFHLAAIYDLGVDEEFAKKVNVTGTENVIEWALTLNLKCFTYFSTAYVSGKRTGEVFEEDLEEHSFKNHYESTKYMAEKLVRTRMNKMPVVIIRPGIVTGNSKTGETSKFDGPYYMLNMFSKLKFLPATPRIGKGNVLFNTVPVDFLVSAVLYLSLRKEAAGHTFHVTDPNPGTIGELYDLFLKELLNRKAKGSIPPGAAKLGLSSKAVCNWLGTRKEALDYFQYDVRYDCSNLLHHLEGSGIDCPNIREYGHKLVHYYKETQFAKEEKIHA</sequence>
<dbReference type="PANTHER" id="PTHR11011">
    <property type="entry name" value="MALE STERILITY PROTEIN 2-RELATED"/>
    <property type="match status" value="1"/>
</dbReference>
<dbReference type="SUPFAM" id="SSF51735">
    <property type="entry name" value="NAD(P)-binding Rossmann-fold domains"/>
    <property type="match status" value="1"/>
</dbReference>
<name>A0ABZ2NKV5_9BACI</name>
<dbReference type="Gene3D" id="3.40.50.720">
    <property type="entry name" value="NAD(P)-binding Rossmann-like Domain"/>
    <property type="match status" value="1"/>
</dbReference>
<dbReference type="EMBL" id="CP147407">
    <property type="protein sequence ID" value="WXB98316.1"/>
    <property type="molecule type" value="Genomic_DNA"/>
</dbReference>
<evidence type="ECO:0000313" key="3">
    <source>
        <dbReference type="Proteomes" id="UP001377337"/>
    </source>
</evidence>
<dbReference type="Proteomes" id="UP001377337">
    <property type="component" value="Chromosome"/>
</dbReference>
<dbReference type="InterPro" id="IPR013120">
    <property type="entry name" value="FAR_NAD-bd"/>
</dbReference>
<evidence type="ECO:0000313" key="2">
    <source>
        <dbReference type="EMBL" id="WXB98316.1"/>
    </source>
</evidence>